<keyword evidence="2" id="KW-1185">Reference proteome</keyword>
<proteinExistence type="predicted"/>
<dbReference type="Gene3D" id="3.20.20.70">
    <property type="entry name" value="Aldolase class I"/>
    <property type="match status" value="1"/>
</dbReference>
<organism evidence="1 2">
    <name type="scientific">Falsiroseomonas algicola</name>
    <dbReference type="NCBI Taxonomy" id="2716930"/>
    <lineage>
        <taxon>Bacteria</taxon>
        <taxon>Pseudomonadati</taxon>
        <taxon>Pseudomonadota</taxon>
        <taxon>Alphaproteobacteria</taxon>
        <taxon>Acetobacterales</taxon>
        <taxon>Roseomonadaceae</taxon>
        <taxon>Falsiroseomonas</taxon>
    </lineage>
</organism>
<dbReference type="InterPro" id="IPR013785">
    <property type="entry name" value="Aldolase_TIM"/>
</dbReference>
<dbReference type="SUPFAM" id="SSF51395">
    <property type="entry name" value="FMN-linked oxidoreductases"/>
    <property type="match status" value="1"/>
</dbReference>
<dbReference type="AlphaFoldDB" id="A0A6M1LUM5"/>
<gene>
    <name evidence="1" type="ORF">G3576_29590</name>
</gene>
<protein>
    <submittedName>
        <fullName evidence="1">Uncharacterized protein</fullName>
    </submittedName>
</protein>
<dbReference type="Proteomes" id="UP000475385">
    <property type="component" value="Unassembled WGS sequence"/>
</dbReference>
<sequence>MAATPKILTPLTLGAMHLSHRAVLLAHTVPAALDRHASLRAGGVIIAAGQDWAGAAAAVHATGSHIVAALPAEGAARLAAAAMDGGCDGLELDSAGLTPARLLPILDDAIRRWGPARLAVRLPGSGQRAAFDATAGLLAILNELELGFVHLPDPPAHGEARQRLRSVFRWPIIASGALAAAEAAGLVESRWADAIGFDADGELPEALSSSKPAGRRR</sequence>
<evidence type="ECO:0000313" key="2">
    <source>
        <dbReference type="Proteomes" id="UP000475385"/>
    </source>
</evidence>
<evidence type="ECO:0000313" key="1">
    <source>
        <dbReference type="EMBL" id="NGM24180.1"/>
    </source>
</evidence>
<dbReference type="EMBL" id="JAAIKB010000026">
    <property type="protein sequence ID" value="NGM24180.1"/>
    <property type="molecule type" value="Genomic_DNA"/>
</dbReference>
<name>A0A6M1LUM5_9PROT</name>
<accession>A0A6M1LUM5</accession>
<comment type="caution">
    <text evidence="1">The sequence shown here is derived from an EMBL/GenBank/DDBJ whole genome shotgun (WGS) entry which is preliminary data.</text>
</comment>
<dbReference type="RefSeq" id="WP_164698092.1">
    <property type="nucleotide sequence ID" value="NZ_JAAIKB010000026.1"/>
</dbReference>
<reference evidence="1 2" key="1">
    <citation type="submission" date="2020-03" db="EMBL/GenBank/DDBJ databases">
        <title>Roseomonas stagni sp. nov., isolated from pond water in Japan.</title>
        <authorList>
            <person name="Furuhata K."/>
            <person name="Miyamoto H."/>
            <person name="Goto K."/>
        </authorList>
    </citation>
    <scope>NUCLEOTIDE SEQUENCE [LARGE SCALE GENOMIC DNA]</scope>
    <source>
        <strain evidence="1 2">PeD5</strain>
    </source>
</reference>